<sequence>MTSSSIPSDRPPPPPQSYYHPLPAEPHSQPHQPTQYIILLPRYYNLQTFLNRTCRRRLFCLAALLLLGLAIFFLWPSNPEISIVRLRLDRLHIVTFPQISLDITLDLTVKIRNRDFFSIDYKSLIVAIGYRGTQLGYATSAHGHIKARGSSYINATVELDGVEILYDVIPLIEDLAKGEITFDTVTKIGGGQLGLLLFEIPLEAKVSCEINVNIVNQTIEQQNCYPE</sequence>
<dbReference type="GO" id="GO:0016020">
    <property type="term" value="C:membrane"/>
    <property type="evidence" value="ECO:0007669"/>
    <property type="project" value="UniProtKB-SubCell"/>
</dbReference>
<evidence type="ECO:0000313" key="9">
    <source>
        <dbReference type="Proteomes" id="UP001630127"/>
    </source>
</evidence>
<evidence type="ECO:0000256" key="1">
    <source>
        <dbReference type="ARBA" id="ARBA00004167"/>
    </source>
</evidence>
<keyword evidence="3 6" id="KW-1133">Transmembrane helix</keyword>
<accession>A0ABD2Z126</accession>
<dbReference type="Pfam" id="PF03168">
    <property type="entry name" value="LEA_2"/>
    <property type="match status" value="1"/>
</dbReference>
<dbReference type="EMBL" id="JBJUIK010000011">
    <property type="protein sequence ID" value="KAL3511802.1"/>
    <property type="molecule type" value="Genomic_DNA"/>
</dbReference>
<feature type="transmembrane region" description="Helical" evidence="6">
    <location>
        <begin position="58"/>
        <end position="75"/>
    </location>
</feature>
<evidence type="ECO:0000259" key="7">
    <source>
        <dbReference type="Pfam" id="PF03168"/>
    </source>
</evidence>
<protein>
    <recommendedName>
        <fullName evidence="7">Late embryogenesis abundant protein LEA-2 subgroup domain-containing protein</fullName>
    </recommendedName>
</protein>
<dbReference type="InterPro" id="IPR044839">
    <property type="entry name" value="NDR1-like"/>
</dbReference>
<dbReference type="Proteomes" id="UP001630127">
    <property type="component" value="Unassembled WGS sequence"/>
</dbReference>
<evidence type="ECO:0000256" key="2">
    <source>
        <dbReference type="ARBA" id="ARBA00022692"/>
    </source>
</evidence>
<dbReference type="PANTHER" id="PTHR31234">
    <property type="entry name" value="LATE EMBRYOGENESIS ABUNDANT (LEA) HYDROXYPROLINE-RICH GLYCOPROTEIN FAMILY"/>
    <property type="match status" value="1"/>
</dbReference>
<proteinExistence type="predicted"/>
<gene>
    <name evidence="8" type="ORF">ACH5RR_024519</name>
</gene>
<keyword evidence="4 6" id="KW-0472">Membrane</keyword>
<evidence type="ECO:0000256" key="3">
    <source>
        <dbReference type="ARBA" id="ARBA00022989"/>
    </source>
</evidence>
<feature type="region of interest" description="Disordered" evidence="5">
    <location>
        <begin position="1"/>
        <end position="30"/>
    </location>
</feature>
<evidence type="ECO:0000256" key="4">
    <source>
        <dbReference type="ARBA" id="ARBA00023136"/>
    </source>
</evidence>
<organism evidence="8 9">
    <name type="scientific">Cinchona calisaya</name>
    <dbReference type="NCBI Taxonomy" id="153742"/>
    <lineage>
        <taxon>Eukaryota</taxon>
        <taxon>Viridiplantae</taxon>
        <taxon>Streptophyta</taxon>
        <taxon>Embryophyta</taxon>
        <taxon>Tracheophyta</taxon>
        <taxon>Spermatophyta</taxon>
        <taxon>Magnoliopsida</taxon>
        <taxon>eudicotyledons</taxon>
        <taxon>Gunneridae</taxon>
        <taxon>Pentapetalae</taxon>
        <taxon>asterids</taxon>
        <taxon>lamiids</taxon>
        <taxon>Gentianales</taxon>
        <taxon>Rubiaceae</taxon>
        <taxon>Cinchonoideae</taxon>
        <taxon>Cinchoneae</taxon>
        <taxon>Cinchona</taxon>
    </lineage>
</organism>
<evidence type="ECO:0000256" key="5">
    <source>
        <dbReference type="SAM" id="MobiDB-lite"/>
    </source>
</evidence>
<dbReference type="PANTHER" id="PTHR31234:SF4">
    <property type="entry name" value="EXPRESSED PROTEIN"/>
    <property type="match status" value="1"/>
</dbReference>
<evidence type="ECO:0000313" key="8">
    <source>
        <dbReference type="EMBL" id="KAL3511802.1"/>
    </source>
</evidence>
<dbReference type="SUPFAM" id="SSF117070">
    <property type="entry name" value="LEA14-like"/>
    <property type="match status" value="1"/>
</dbReference>
<reference evidence="8 9" key="1">
    <citation type="submission" date="2024-11" db="EMBL/GenBank/DDBJ databases">
        <title>A near-complete genome assembly of Cinchona calisaya.</title>
        <authorList>
            <person name="Lian D.C."/>
            <person name="Zhao X.W."/>
            <person name="Wei L."/>
        </authorList>
    </citation>
    <scope>NUCLEOTIDE SEQUENCE [LARGE SCALE GENOMIC DNA]</scope>
    <source>
        <tissue evidence="8">Nenye</tissue>
    </source>
</reference>
<dbReference type="Gene3D" id="2.60.40.1820">
    <property type="match status" value="1"/>
</dbReference>
<comment type="subcellular location">
    <subcellularLocation>
        <location evidence="1">Membrane</location>
        <topology evidence="1">Single-pass membrane protein</topology>
    </subcellularLocation>
</comment>
<dbReference type="AlphaFoldDB" id="A0ABD2Z126"/>
<keyword evidence="2 6" id="KW-0812">Transmembrane</keyword>
<keyword evidence="9" id="KW-1185">Reference proteome</keyword>
<feature type="domain" description="Late embryogenesis abundant protein LEA-2 subgroup" evidence="7">
    <location>
        <begin position="108"/>
        <end position="192"/>
    </location>
</feature>
<comment type="caution">
    <text evidence="8">The sequence shown here is derived from an EMBL/GenBank/DDBJ whole genome shotgun (WGS) entry which is preliminary data.</text>
</comment>
<evidence type="ECO:0000256" key="6">
    <source>
        <dbReference type="SAM" id="Phobius"/>
    </source>
</evidence>
<dbReference type="InterPro" id="IPR004864">
    <property type="entry name" value="LEA_2"/>
</dbReference>
<name>A0ABD2Z126_9GENT</name>